<dbReference type="PANTHER" id="PTHR42912">
    <property type="entry name" value="METHYLTRANSFERASE"/>
    <property type="match status" value="1"/>
</dbReference>
<evidence type="ECO:0000313" key="2">
    <source>
        <dbReference type="EMBL" id="NGO09967.1"/>
    </source>
</evidence>
<dbReference type="InterPro" id="IPR041698">
    <property type="entry name" value="Methyltransf_25"/>
</dbReference>
<dbReference type="InterPro" id="IPR000182">
    <property type="entry name" value="GNAT_dom"/>
</dbReference>
<dbReference type="GO" id="GO:0016747">
    <property type="term" value="F:acyltransferase activity, transferring groups other than amino-acyl groups"/>
    <property type="evidence" value="ECO:0007669"/>
    <property type="project" value="InterPro"/>
</dbReference>
<keyword evidence="3" id="KW-1185">Reference proteome</keyword>
<name>A0A6G4V800_9ACTN</name>
<dbReference type="SUPFAM" id="SSF53335">
    <property type="entry name" value="S-adenosyl-L-methionine-dependent methyltransferases"/>
    <property type="match status" value="1"/>
</dbReference>
<gene>
    <name evidence="2" type="ORF">G5C60_20760</name>
</gene>
<sequence length="419" mass="44730">MTDNAEHNAFFTLHHGLPRQSPGSDATTRHLLSLAGPLPARPRVLDLGCGPGRSALLLAAEAGAEVTAVDLHEPFLDELRVAAEARGLADAIHTVKADMGELPELPCPDGSFDLVWAEGSAYIIGFDTALRSWRRLLAPGGTLVLTHCEWTTDTPSPRARAFWEEQTELRTTEGNRRAAEAAGYTVLGVHPQPQSDWDEYYIPLGAKADATDVAVPGMAEAVAGARAEITLRREHSGEYGYTGYVLRPKDASGWLTRPETAADRAEVHAVNASAFPTETEADLVDALRADPEAWLPGLSYVAEAPDGTVAAYALLTRCLVERAPALALAPVAVRPPYQRQGAGAAVVRAVLEAARARGERLVLVLGHPEYYPRFGFVAASEYGIRPGFEVPDEAMMALVLDGSSSVPPGTIKYPAAFGV</sequence>
<dbReference type="PANTHER" id="PTHR42912:SF93">
    <property type="entry name" value="N6-ADENOSINE-METHYLTRANSFERASE TMT1A"/>
    <property type="match status" value="1"/>
</dbReference>
<dbReference type="Gene3D" id="3.40.630.30">
    <property type="match status" value="1"/>
</dbReference>
<dbReference type="PROSITE" id="PS51186">
    <property type="entry name" value="GNAT"/>
    <property type="match status" value="1"/>
</dbReference>
<dbReference type="EMBL" id="JAAKZY010000062">
    <property type="protein sequence ID" value="NGO09967.1"/>
    <property type="molecule type" value="Genomic_DNA"/>
</dbReference>
<dbReference type="CDD" id="cd02440">
    <property type="entry name" value="AdoMet_MTases"/>
    <property type="match status" value="1"/>
</dbReference>
<evidence type="ECO:0000259" key="1">
    <source>
        <dbReference type="PROSITE" id="PS51186"/>
    </source>
</evidence>
<dbReference type="SUPFAM" id="SSF55729">
    <property type="entry name" value="Acyl-CoA N-acyltransferases (Nat)"/>
    <property type="match status" value="1"/>
</dbReference>
<dbReference type="InterPro" id="IPR016181">
    <property type="entry name" value="Acyl_CoA_acyltransferase"/>
</dbReference>
<dbReference type="Proteomes" id="UP000472335">
    <property type="component" value="Unassembled WGS sequence"/>
</dbReference>
<proteinExistence type="predicted"/>
<dbReference type="AlphaFoldDB" id="A0A6G4V800"/>
<organism evidence="2 3">
    <name type="scientific">Streptomyces scabichelini</name>
    <dbReference type="NCBI Taxonomy" id="2711217"/>
    <lineage>
        <taxon>Bacteria</taxon>
        <taxon>Bacillati</taxon>
        <taxon>Actinomycetota</taxon>
        <taxon>Actinomycetes</taxon>
        <taxon>Kitasatosporales</taxon>
        <taxon>Streptomycetaceae</taxon>
        <taxon>Streptomyces</taxon>
    </lineage>
</organism>
<feature type="domain" description="N-acetyltransferase" evidence="1">
    <location>
        <begin position="254"/>
        <end position="401"/>
    </location>
</feature>
<dbReference type="Gene3D" id="3.40.50.150">
    <property type="entry name" value="Vaccinia Virus protein VP39"/>
    <property type="match status" value="1"/>
</dbReference>
<keyword evidence="2" id="KW-0808">Transferase</keyword>
<protein>
    <submittedName>
        <fullName evidence="2">GNAT family N-acetyltransferase</fullName>
    </submittedName>
</protein>
<dbReference type="GO" id="GO:0008168">
    <property type="term" value="F:methyltransferase activity"/>
    <property type="evidence" value="ECO:0007669"/>
    <property type="project" value="UniProtKB-ARBA"/>
</dbReference>
<dbReference type="RefSeq" id="WP_165261474.1">
    <property type="nucleotide sequence ID" value="NZ_JAAKZY010000062.1"/>
</dbReference>
<comment type="caution">
    <text evidence="2">The sequence shown here is derived from an EMBL/GenBank/DDBJ whole genome shotgun (WGS) entry which is preliminary data.</text>
</comment>
<reference evidence="2 3" key="1">
    <citation type="submission" date="2020-02" db="EMBL/GenBank/DDBJ databases">
        <title>Whole-genome analyses of novel actinobacteria.</title>
        <authorList>
            <person name="Sahin N."/>
            <person name="Gencbay T."/>
        </authorList>
    </citation>
    <scope>NUCLEOTIDE SEQUENCE [LARGE SCALE GENOMIC DNA]</scope>
    <source>
        <strain evidence="2 3">HC44</strain>
    </source>
</reference>
<accession>A0A6G4V800</accession>
<dbReference type="InterPro" id="IPR050508">
    <property type="entry name" value="Methyltransf_Superfamily"/>
</dbReference>
<dbReference type="Pfam" id="PF13649">
    <property type="entry name" value="Methyltransf_25"/>
    <property type="match status" value="1"/>
</dbReference>
<dbReference type="InterPro" id="IPR029063">
    <property type="entry name" value="SAM-dependent_MTases_sf"/>
</dbReference>
<evidence type="ECO:0000313" key="3">
    <source>
        <dbReference type="Proteomes" id="UP000472335"/>
    </source>
</evidence>
<dbReference type="Pfam" id="PF00583">
    <property type="entry name" value="Acetyltransf_1"/>
    <property type="match status" value="1"/>
</dbReference>